<dbReference type="InterPro" id="IPR010496">
    <property type="entry name" value="AL/BT2_dom"/>
</dbReference>
<sequence length="329" mass="36621">MKKNKNILLLLVLTLLAPVFVSAQSPGDGSEVIGRWNLTVVIEDDDMEELGLFRHGLMDADGFPGWLEIKRSGFSTLVGYYVGYEGSARPISKISYSAKDGKYHFTIPPQWMDIEDIYFEFSLEDDKLTGYEILDGHKLYWTGVRAPSLERKEPPVWGNPKNLLDDNLSRWIVPAKNEFRMVDGVLVNAKAGGNLVTTERYDDFKLSVEFRYPEGSNSGIYLRGRYELQIMDDYGTDVSSTGVGGIYGFIEPSVNVAKKAGEWQSYEITLVGRHVTVVYNGVEIISNRIIPGITGGSLDSKEGNPGPIILQGDHGPVEFRKIVITPSVN</sequence>
<keyword evidence="1" id="KW-0732">Signal</keyword>
<dbReference type="Gene3D" id="2.60.120.560">
    <property type="entry name" value="Exo-inulinase, domain 1"/>
    <property type="match status" value="1"/>
</dbReference>
<proteinExistence type="predicted"/>
<feature type="chain" id="PRO_5012861171" description="3-keto-alpha-glucoside-1,2-lyase/3-keto-2-hydroxy-glucal hydratase domain-containing protein" evidence="1">
    <location>
        <begin position="24"/>
        <end position="329"/>
    </location>
</feature>
<dbReference type="STRING" id="1484053.SAMN05444274_108101"/>
<feature type="signal peptide" evidence="1">
    <location>
        <begin position="1"/>
        <end position="23"/>
    </location>
</feature>
<protein>
    <recommendedName>
        <fullName evidence="2">3-keto-alpha-glucoside-1,2-lyase/3-keto-2-hydroxy-glucal hydratase domain-containing protein</fullName>
    </recommendedName>
</protein>
<keyword evidence="4" id="KW-1185">Reference proteome</keyword>
<evidence type="ECO:0000256" key="1">
    <source>
        <dbReference type="SAM" id="SignalP"/>
    </source>
</evidence>
<organism evidence="3 4">
    <name type="scientific">Mariniphaga anaerophila</name>
    <dbReference type="NCBI Taxonomy" id="1484053"/>
    <lineage>
        <taxon>Bacteria</taxon>
        <taxon>Pseudomonadati</taxon>
        <taxon>Bacteroidota</taxon>
        <taxon>Bacteroidia</taxon>
        <taxon>Marinilabiliales</taxon>
        <taxon>Prolixibacteraceae</taxon>
        <taxon>Mariniphaga</taxon>
    </lineage>
</organism>
<evidence type="ECO:0000259" key="2">
    <source>
        <dbReference type="Pfam" id="PF06439"/>
    </source>
</evidence>
<accession>A0A1M5E630</accession>
<feature type="domain" description="3-keto-alpha-glucoside-1,2-lyase/3-keto-2-hydroxy-glucal hydratase" evidence="2">
    <location>
        <begin position="161"/>
        <end position="324"/>
    </location>
</feature>
<evidence type="ECO:0000313" key="3">
    <source>
        <dbReference type="EMBL" id="SHF74699.1"/>
    </source>
</evidence>
<dbReference type="Proteomes" id="UP000184164">
    <property type="component" value="Unassembled WGS sequence"/>
</dbReference>
<name>A0A1M5E630_9BACT</name>
<dbReference type="Pfam" id="PF06439">
    <property type="entry name" value="3keto-disac_hyd"/>
    <property type="match status" value="1"/>
</dbReference>
<reference evidence="3 4" key="1">
    <citation type="submission" date="2016-11" db="EMBL/GenBank/DDBJ databases">
        <authorList>
            <person name="Jaros S."/>
            <person name="Januszkiewicz K."/>
            <person name="Wedrychowicz H."/>
        </authorList>
    </citation>
    <scope>NUCLEOTIDE SEQUENCE [LARGE SCALE GENOMIC DNA]</scope>
    <source>
        <strain evidence="3 4">DSM 26910</strain>
    </source>
</reference>
<dbReference type="OrthoDB" id="190957at2"/>
<dbReference type="RefSeq" id="WP_073002926.1">
    <property type="nucleotide sequence ID" value="NZ_FQUM01000008.1"/>
</dbReference>
<dbReference type="EMBL" id="FQUM01000008">
    <property type="protein sequence ID" value="SHF74699.1"/>
    <property type="molecule type" value="Genomic_DNA"/>
</dbReference>
<evidence type="ECO:0000313" key="4">
    <source>
        <dbReference type="Proteomes" id="UP000184164"/>
    </source>
</evidence>
<gene>
    <name evidence="3" type="ORF">SAMN05444274_108101</name>
</gene>
<dbReference type="GO" id="GO:0016787">
    <property type="term" value="F:hydrolase activity"/>
    <property type="evidence" value="ECO:0007669"/>
    <property type="project" value="InterPro"/>
</dbReference>
<dbReference type="AlphaFoldDB" id="A0A1M5E630"/>